<sequence>CLPSNSGVFAMDGRQDAGSGSAVLKCIDVEARRVLWERAGFDYGSLLRVGDELLVLTCGGELVRVSAVVGGYRETARAKVLRATDSGYRLPALAGGHLYVRDDDTLKCLDLGPAGGRE</sequence>
<evidence type="ECO:0000313" key="1">
    <source>
        <dbReference type="EMBL" id="TWW09936.1"/>
    </source>
</evidence>
<name>A0A5C6M5C9_9PLAN</name>
<dbReference type="Gene3D" id="2.130.10.10">
    <property type="entry name" value="YVTN repeat-like/Quinoprotein amine dehydrogenase"/>
    <property type="match status" value="1"/>
</dbReference>
<comment type="caution">
    <text evidence="1">The sequence shown here is derived from an EMBL/GenBank/DDBJ whole genome shotgun (WGS) entry which is preliminary data.</text>
</comment>
<reference evidence="1 2" key="1">
    <citation type="submission" date="2019-08" db="EMBL/GenBank/DDBJ databases">
        <title>100 year-old enigma solved: identification of Planctomyces bekefii, the type genus and species of the phylum Planctomycetes.</title>
        <authorList>
            <person name="Svetlana D.N."/>
            <person name="Overmann J."/>
        </authorList>
    </citation>
    <scope>NUCLEOTIDE SEQUENCE [LARGE SCALE GENOMIC DNA]</scope>
    <source>
        <strain evidence="1">Phe10_nw2017</strain>
    </source>
</reference>
<gene>
    <name evidence="1" type="ORF">E3A20_09330</name>
</gene>
<dbReference type="AlphaFoldDB" id="A0A5C6M5C9"/>
<keyword evidence="2" id="KW-1185">Reference proteome</keyword>
<evidence type="ECO:0000313" key="2">
    <source>
        <dbReference type="Proteomes" id="UP000321083"/>
    </source>
</evidence>
<proteinExistence type="predicted"/>
<protein>
    <submittedName>
        <fullName evidence="1">Uncharacterized protein</fullName>
    </submittedName>
</protein>
<accession>A0A5C6M5C9</accession>
<feature type="non-terminal residue" evidence="1">
    <location>
        <position position="1"/>
    </location>
</feature>
<reference evidence="1 2" key="2">
    <citation type="submission" date="2019-08" db="EMBL/GenBank/DDBJ databases">
        <authorList>
            <person name="Henke P."/>
        </authorList>
    </citation>
    <scope>NUCLEOTIDE SEQUENCE [LARGE SCALE GENOMIC DNA]</scope>
    <source>
        <strain evidence="1">Phe10_nw2017</strain>
    </source>
</reference>
<organism evidence="1 2">
    <name type="scientific">Planctomyces bekefii</name>
    <dbReference type="NCBI Taxonomy" id="1653850"/>
    <lineage>
        <taxon>Bacteria</taxon>
        <taxon>Pseudomonadati</taxon>
        <taxon>Planctomycetota</taxon>
        <taxon>Planctomycetia</taxon>
        <taxon>Planctomycetales</taxon>
        <taxon>Planctomycetaceae</taxon>
        <taxon>Planctomyces</taxon>
    </lineage>
</organism>
<dbReference type="InterPro" id="IPR015943">
    <property type="entry name" value="WD40/YVTN_repeat-like_dom_sf"/>
</dbReference>
<dbReference type="Proteomes" id="UP000321083">
    <property type="component" value="Unassembled WGS sequence"/>
</dbReference>
<dbReference type="EMBL" id="SRHE01000144">
    <property type="protein sequence ID" value="TWW09936.1"/>
    <property type="molecule type" value="Genomic_DNA"/>
</dbReference>